<evidence type="ECO:0000313" key="1">
    <source>
        <dbReference type="EMBL" id="RNB46723.1"/>
    </source>
</evidence>
<reference evidence="1 2" key="1">
    <citation type="submission" date="2018-10" db="EMBL/GenBank/DDBJ databases">
        <title>Isolation, diversity and antibacterial activity of antinobacteria from the wheat rhizosphere soil.</title>
        <authorList>
            <person name="Sun T."/>
        </authorList>
    </citation>
    <scope>NUCLEOTIDE SEQUENCE [LARGE SCALE GENOMIC DNA]</scope>
    <source>
        <strain evidence="1 2">SJ-23</strain>
    </source>
</reference>
<dbReference type="AlphaFoldDB" id="A0A3M8A670"/>
<sequence>MTTIPGGGWAVREAAATPGSLVVPVDGAVESVAVATSEESWALLATDGANLVIATPYNRGVEPDDLAPAVAALIAARGRVSGVTRIVGCPHA</sequence>
<dbReference type="Proteomes" id="UP000275048">
    <property type="component" value="Unassembled WGS sequence"/>
</dbReference>
<proteinExistence type="predicted"/>
<protein>
    <submittedName>
        <fullName evidence="1">Uncharacterized protein</fullName>
    </submittedName>
</protein>
<keyword evidence="2" id="KW-1185">Reference proteome</keyword>
<dbReference type="EMBL" id="RHHB01000030">
    <property type="protein sequence ID" value="RNB46723.1"/>
    <property type="molecule type" value="Genomic_DNA"/>
</dbReference>
<name>A0A3M8A670_9MICO</name>
<gene>
    <name evidence="1" type="ORF">EDM22_13375</name>
</gene>
<comment type="caution">
    <text evidence="1">The sequence shown here is derived from an EMBL/GenBank/DDBJ whole genome shotgun (WGS) entry which is preliminary data.</text>
</comment>
<accession>A0A3M8A670</accession>
<organism evidence="1 2">
    <name type="scientific">Agromyces tardus</name>
    <dbReference type="NCBI Taxonomy" id="2583849"/>
    <lineage>
        <taxon>Bacteria</taxon>
        <taxon>Bacillati</taxon>
        <taxon>Actinomycetota</taxon>
        <taxon>Actinomycetes</taxon>
        <taxon>Micrococcales</taxon>
        <taxon>Microbacteriaceae</taxon>
        <taxon>Agromyces</taxon>
    </lineage>
</organism>
<evidence type="ECO:0000313" key="2">
    <source>
        <dbReference type="Proteomes" id="UP000275048"/>
    </source>
</evidence>